<gene>
    <name evidence="1" type="ORF">SPARVUS_LOCUS13901218</name>
</gene>
<reference evidence="1" key="1">
    <citation type="submission" date="2023-05" db="EMBL/GenBank/DDBJ databases">
        <authorList>
            <person name="Stuckert A."/>
        </authorList>
    </citation>
    <scope>NUCLEOTIDE SEQUENCE</scope>
</reference>
<protein>
    <recommendedName>
        <fullName evidence="3">Glucocorticoid receptor</fullName>
    </recommendedName>
</protein>
<evidence type="ECO:0000313" key="1">
    <source>
        <dbReference type="EMBL" id="CAI9607130.1"/>
    </source>
</evidence>
<comment type="caution">
    <text evidence="1">The sequence shown here is derived from an EMBL/GenBank/DDBJ whole genome shotgun (WGS) entry which is preliminary data.</text>
</comment>
<evidence type="ECO:0008006" key="3">
    <source>
        <dbReference type="Google" id="ProtNLM"/>
    </source>
</evidence>
<proteinExistence type="predicted"/>
<dbReference type="Proteomes" id="UP001162483">
    <property type="component" value="Unassembled WGS sequence"/>
</dbReference>
<keyword evidence="2" id="KW-1185">Reference proteome</keyword>
<dbReference type="EMBL" id="CATNWA010018400">
    <property type="protein sequence ID" value="CAI9607130.1"/>
    <property type="molecule type" value="Genomic_DNA"/>
</dbReference>
<sequence length="43" mass="4627">MDVNAIVPGRGACPTCALAVNHRVLAGDSPAISKDFWHKQHRS</sequence>
<accession>A0ABN9GCS0</accession>
<name>A0ABN9GCS0_9NEOB</name>
<organism evidence="1 2">
    <name type="scientific">Staurois parvus</name>
    <dbReference type="NCBI Taxonomy" id="386267"/>
    <lineage>
        <taxon>Eukaryota</taxon>
        <taxon>Metazoa</taxon>
        <taxon>Chordata</taxon>
        <taxon>Craniata</taxon>
        <taxon>Vertebrata</taxon>
        <taxon>Euteleostomi</taxon>
        <taxon>Amphibia</taxon>
        <taxon>Batrachia</taxon>
        <taxon>Anura</taxon>
        <taxon>Neobatrachia</taxon>
        <taxon>Ranoidea</taxon>
        <taxon>Ranidae</taxon>
        <taxon>Staurois</taxon>
    </lineage>
</organism>
<evidence type="ECO:0000313" key="2">
    <source>
        <dbReference type="Proteomes" id="UP001162483"/>
    </source>
</evidence>
<feature type="non-terminal residue" evidence="1">
    <location>
        <position position="43"/>
    </location>
</feature>